<name>A0ABS7JCT4_9SPHN</name>
<dbReference type="PANTHER" id="PTHR35562">
    <property type="entry name" value="DNA ENDONUCLEASE SMRA-RELATED"/>
    <property type="match status" value="1"/>
</dbReference>
<dbReference type="Proteomes" id="UP000776651">
    <property type="component" value="Unassembled WGS sequence"/>
</dbReference>
<evidence type="ECO:0000313" key="4">
    <source>
        <dbReference type="Proteomes" id="UP000776651"/>
    </source>
</evidence>
<evidence type="ECO:0000256" key="1">
    <source>
        <dbReference type="SAM" id="MobiDB-lite"/>
    </source>
</evidence>
<gene>
    <name evidence="3" type="ORF">K3177_04890</name>
</gene>
<organism evidence="3 4">
    <name type="scientific">Qipengyuania pacifica</name>
    <dbReference type="NCBI Taxonomy" id="2860199"/>
    <lineage>
        <taxon>Bacteria</taxon>
        <taxon>Pseudomonadati</taxon>
        <taxon>Pseudomonadota</taxon>
        <taxon>Alphaproteobacteria</taxon>
        <taxon>Sphingomonadales</taxon>
        <taxon>Erythrobacteraceae</taxon>
        <taxon>Qipengyuania</taxon>
    </lineage>
</organism>
<evidence type="ECO:0000259" key="2">
    <source>
        <dbReference type="PROSITE" id="PS50828"/>
    </source>
</evidence>
<dbReference type="SUPFAM" id="SSF160443">
    <property type="entry name" value="SMR domain-like"/>
    <property type="match status" value="1"/>
</dbReference>
<feature type="domain" description="Smr" evidence="2">
    <location>
        <begin position="94"/>
        <end position="183"/>
    </location>
</feature>
<evidence type="ECO:0000313" key="3">
    <source>
        <dbReference type="EMBL" id="MBX7487843.1"/>
    </source>
</evidence>
<dbReference type="PROSITE" id="PS50828">
    <property type="entry name" value="SMR"/>
    <property type="match status" value="1"/>
</dbReference>
<dbReference type="RefSeq" id="WP_103024524.1">
    <property type="nucleotide sequence ID" value="NZ_JAHWXO010000007.1"/>
</dbReference>
<sequence>MNAPRGLSADEVEAWDKLAATVKRLHPLKPIQPKPDHRPQPPVRSSPAKIATPPRVPRAAKPSPPKAVPVQDRGLDSHWDRRLKAGQLQPEVTLDLHGHNLDAAYDRLMSGVAQARAIGARTILVVTGKPRPVEAADRGAKRGAIRAKVLDWLAASSHHSAIAAVRRAHQRHGGDGALYIVLKRER</sequence>
<dbReference type="Pfam" id="PF01713">
    <property type="entry name" value="Smr"/>
    <property type="match status" value="1"/>
</dbReference>
<reference evidence="3 4" key="1">
    <citation type="submission" date="2021-08" db="EMBL/GenBank/DDBJ databases">
        <title>Comparative Genomics Analysis of the Genus Qipengyuania Reveals Extensive Genetic Diversity and Metabolic Versatility, Including the Description of Fifteen Novel Species.</title>
        <authorList>
            <person name="Liu Y."/>
        </authorList>
    </citation>
    <scope>NUCLEOTIDE SEQUENCE [LARGE SCALE GENOMIC DNA]</scope>
    <source>
        <strain evidence="3 4">GH25</strain>
    </source>
</reference>
<dbReference type="InterPro" id="IPR036063">
    <property type="entry name" value="Smr_dom_sf"/>
</dbReference>
<keyword evidence="4" id="KW-1185">Reference proteome</keyword>
<feature type="region of interest" description="Disordered" evidence="1">
    <location>
        <begin position="25"/>
        <end position="75"/>
    </location>
</feature>
<dbReference type="PANTHER" id="PTHR35562:SF2">
    <property type="entry name" value="DNA ENDONUCLEASE SMRA-RELATED"/>
    <property type="match status" value="1"/>
</dbReference>
<protein>
    <submittedName>
        <fullName evidence="3">Smr/MutS family protein</fullName>
    </submittedName>
</protein>
<dbReference type="InterPro" id="IPR002625">
    <property type="entry name" value="Smr_dom"/>
</dbReference>
<dbReference type="EMBL" id="JAIGNQ010000001">
    <property type="protein sequence ID" value="MBX7487843.1"/>
    <property type="molecule type" value="Genomic_DNA"/>
</dbReference>
<accession>A0ABS7JCT4</accession>
<dbReference type="Gene3D" id="3.30.1370.110">
    <property type="match status" value="1"/>
</dbReference>
<comment type="caution">
    <text evidence="3">The sequence shown here is derived from an EMBL/GenBank/DDBJ whole genome shotgun (WGS) entry which is preliminary data.</text>
</comment>
<proteinExistence type="predicted"/>